<evidence type="ECO:0000259" key="1">
    <source>
        <dbReference type="Pfam" id="PF22636"/>
    </source>
</evidence>
<protein>
    <recommendedName>
        <fullName evidence="1">Fluoroacetyl-CoA-specific thioesterase-like domain-containing protein</fullName>
    </recommendedName>
</protein>
<dbReference type="Gene3D" id="3.10.129.10">
    <property type="entry name" value="Hotdog Thioesterase"/>
    <property type="match status" value="1"/>
</dbReference>
<proteinExistence type="predicted"/>
<keyword evidence="3" id="KW-1185">Reference proteome</keyword>
<comment type="caution">
    <text evidence="2">The sequence shown here is derived from an EMBL/GenBank/DDBJ whole genome shotgun (WGS) entry which is preliminary data.</text>
</comment>
<evidence type="ECO:0000313" key="3">
    <source>
        <dbReference type="Proteomes" id="UP000179807"/>
    </source>
</evidence>
<dbReference type="PANTHER" id="PTHR36934:SF1">
    <property type="entry name" value="THIOESTERASE DOMAIN-CONTAINING PROTEIN"/>
    <property type="match status" value="1"/>
</dbReference>
<dbReference type="GeneID" id="94829690"/>
<dbReference type="AlphaFoldDB" id="A0A1J4JD33"/>
<dbReference type="VEuPathDB" id="TrichDB:TRFO_09669"/>
<name>A0A1J4JD33_9EUKA</name>
<organism evidence="2 3">
    <name type="scientific">Tritrichomonas foetus</name>
    <dbReference type="NCBI Taxonomy" id="1144522"/>
    <lineage>
        <taxon>Eukaryota</taxon>
        <taxon>Metamonada</taxon>
        <taxon>Parabasalia</taxon>
        <taxon>Tritrichomonadida</taxon>
        <taxon>Tritrichomonadidae</taxon>
        <taxon>Tritrichomonas</taxon>
    </lineage>
</organism>
<feature type="domain" description="Fluoroacetyl-CoA-specific thioesterase-like" evidence="1">
    <location>
        <begin position="41"/>
        <end position="144"/>
    </location>
</feature>
<dbReference type="Pfam" id="PF22636">
    <property type="entry name" value="FlK"/>
    <property type="match status" value="1"/>
</dbReference>
<dbReference type="InterPro" id="IPR025540">
    <property type="entry name" value="FlK"/>
</dbReference>
<evidence type="ECO:0000313" key="2">
    <source>
        <dbReference type="EMBL" id="OHS97102.1"/>
    </source>
</evidence>
<dbReference type="InterPro" id="IPR054485">
    <property type="entry name" value="FlK-like_dom"/>
</dbReference>
<dbReference type="SUPFAM" id="SSF54637">
    <property type="entry name" value="Thioesterase/thiol ester dehydrase-isomerase"/>
    <property type="match status" value="1"/>
</dbReference>
<sequence length="162" mass="18057">MNDVAKSENNFKNVIILNFRIFFYRFRTRMQDSIGKAIMKVSNRDLAPVMKTGIVNVLSTAKLSALMEQASCSALETACFISGQTSVAATMKLHHRRPSPIGANVTAIARVTDIDKDGIHFEIEAFDESGLIGTALHTRVFVNKDLFERKCYDSARLAQLIE</sequence>
<dbReference type="EMBL" id="MLAK01001137">
    <property type="protein sequence ID" value="OHS97102.1"/>
    <property type="molecule type" value="Genomic_DNA"/>
</dbReference>
<dbReference type="Proteomes" id="UP000179807">
    <property type="component" value="Unassembled WGS sequence"/>
</dbReference>
<dbReference type="OrthoDB" id="10378762at2759"/>
<reference evidence="2" key="1">
    <citation type="submission" date="2016-10" db="EMBL/GenBank/DDBJ databases">
        <authorList>
            <person name="Benchimol M."/>
            <person name="Almeida L.G."/>
            <person name="Vasconcelos A.T."/>
            <person name="Perreira-Neves A."/>
            <person name="Rosa I.A."/>
            <person name="Tasca T."/>
            <person name="Bogo M.R."/>
            <person name="de Souza W."/>
        </authorList>
    </citation>
    <scope>NUCLEOTIDE SEQUENCE [LARGE SCALE GENOMIC DNA]</scope>
    <source>
        <strain evidence="2">K</strain>
    </source>
</reference>
<dbReference type="PANTHER" id="PTHR36934">
    <property type="entry name" value="BLR0278 PROTEIN"/>
    <property type="match status" value="1"/>
</dbReference>
<accession>A0A1J4JD33</accession>
<dbReference type="InterPro" id="IPR029069">
    <property type="entry name" value="HotDog_dom_sf"/>
</dbReference>
<gene>
    <name evidence="2" type="ORF">TRFO_09669</name>
</gene>
<dbReference type="RefSeq" id="XP_068350239.1">
    <property type="nucleotide sequence ID" value="XM_068494986.1"/>
</dbReference>